<feature type="transmembrane region" description="Helical" evidence="9">
    <location>
        <begin position="293"/>
        <end position="317"/>
    </location>
</feature>
<evidence type="ECO:0000256" key="3">
    <source>
        <dbReference type="ARBA" id="ARBA00022448"/>
    </source>
</evidence>
<evidence type="ECO:0000256" key="8">
    <source>
        <dbReference type="ARBA" id="ARBA00023136"/>
    </source>
</evidence>
<feature type="domain" description="ABC transmembrane type-1" evidence="11">
    <location>
        <begin position="338"/>
        <end position="483"/>
    </location>
</feature>
<dbReference type="InterPro" id="IPR011527">
    <property type="entry name" value="ABC1_TM_dom"/>
</dbReference>
<evidence type="ECO:0000256" key="5">
    <source>
        <dbReference type="ARBA" id="ARBA00022741"/>
    </source>
</evidence>
<evidence type="ECO:0008006" key="14">
    <source>
        <dbReference type="Google" id="ProtNLM"/>
    </source>
</evidence>
<evidence type="ECO:0000256" key="6">
    <source>
        <dbReference type="ARBA" id="ARBA00022840"/>
    </source>
</evidence>
<dbReference type="GO" id="GO:0016887">
    <property type="term" value="F:ATP hydrolysis activity"/>
    <property type="evidence" value="ECO:0007669"/>
    <property type="project" value="InterPro"/>
</dbReference>
<feature type="domain" description="ABC transporter" evidence="10">
    <location>
        <begin position="653"/>
        <end position="897"/>
    </location>
</feature>
<dbReference type="PANTHER" id="PTHR24223:SF456">
    <property type="entry name" value="MULTIDRUG RESISTANCE-ASSOCIATED PROTEIN LETHAL(2)03659"/>
    <property type="match status" value="1"/>
</dbReference>
<feature type="transmembrane region" description="Helical" evidence="9">
    <location>
        <begin position="1260"/>
        <end position="1280"/>
    </location>
</feature>
<evidence type="ECO:0000313" key="12">
    <source>
        <dbReference type="EMBL" id="KAK6591113.1"/>
    </source>
</evidence>
<comment type="similarity">
    <text evidence="2">Belongs to the ABC transporter superfamily. ABCC family. Conjugate transporter (TC 3.A.1.208) subfamily.</text>
</comment>
<dbReference type="InterPro" id="IPR036640">
    <property type="entry name" value="ABC1_TM_sf"/>
</dbReference>
<feature type="transmembrane region" description="Helical" evidence="9">
    <location>
        <begin position="1020"/>
        <end position="1044"/>
    </location>
</feature>
<evidence type="ECO:0000256" key="2">
    <source>
        <dbReference type="ARBA" id="ARBA00009726"/>
    </source>
</evidence>
<evidence type="ECO:0000259" key="10">
    <source>
        <dbReference type="PROSITE" id="PS50893"/>
    </source>
</evidence>
<keyword evidence="4 9" id="KW-0812">Transmembrane</keyword>
<keyword evidence="8 9" id="KW-0472">Membrane</keyword>
<dbReference type="InterPro" id="IPR050173">
    <property type="entry name" value="ABC_transporter_C-like"/>
</dbReference>
<dbReference type="InterPro" id="IPR027417">
    <property type="entry name" value="P-loop_NTPase"/>
</dbReference>
<keyword evidence="3" id="KW-0813">Transport</keyword>
<comment type="caution">
    <text evidence="12">The sequence shown here is derived from an EMBL/GenBank/DDBJ whole genome shotgun (WGS) entry which is preliminary data.</text>
</comment>
<keyword evidence="5" id="KW-0547">Nucleotide-binding</keyword>
<dbReference type="EMBL" id="JAWDEY010000002">
    <property type="protein sequence ID" value="KAK6591113.1"/>
    <property type="molecule type" value="Genomic_DNA"/>
</dbReference>
<dbReference type="PROSITE" id="PS50929">
    <property type="entry name" value="ABC_TM1F"/>
    <property type="match status" value="1"/>
</dbReference>
<dbReference type="GO" id="GO:0016020">
    <property type="term" value="C:membrane"/>
    <property type="evidence" value="ECO:0007669"/>
    <property type="project" value="UniProtKB-SubCell"/>
</dbReference>
<feature type="transmembrane region" description="Helical" evidence="9">
    <location>
        <begin position="414"/>
        <end position="443"/>
    </location>
</feature>
<comment type="subcellular location">
    <subcellularLocation>
        <location evidence="1">Membrane</location>
        <topology evidence="1">Multi-pass membrane protein</topology>
    </subcellularLocation>
</comment>
<reference evidence="12 13" key="1">
    <citation type="submission" date="2023-10" db="EMBL/GenBank/DDBJ databases">
        <title>Comparative genomics analysis reveals potential genetic determinants of host preference in Cryptosporidium xiaoi.</title>
        <authorList>
            <person name="Xiao L."/>
            <person name="Li J."/>
        </authorList>
    </citation>
    <scope>NUCLEOTIDE SEQUENCE [LARGE SCALE GENOMIC DNA]</scope>
    <source>
        <strain evidence="12 13">52996</strain>
    </source>
</reference>
<keyword evidence="13" id="KW-1185">Reference proteome</keyword>
<dbReference type="SUPFAM" id="SSF52540">
    <property type="entry name" value="P-loop containing nucleoside triphosphate hydrolases"/>
    <property type="match status" value="2"/>
</dbReference>
<feature type="transmembrane region" description="Helical" evidence="9">
    <location>
        <begin position="1162"/>
        <end position="1184"/>
    </location>
</feature>
<evidence type="ECO:0000256" key="1">
    <source>
        <dbReference type="ARBA" id="ARBA00004141"/>
    </source>
</evidence>
<feature type="domain" description="ABC transporter" evidence="10">
    <location>
        <begin position="1377"/>
        <end position="1676"/>
    </location>
</feature>
<feature type="transmembrane region" description="Helical" evidence="9">
    <location>
        <begin position="93"/>
        <end position="119"/>
    </location>
</feature>
<evidence type="ECO:0000256" key="7">
    <source>
        <dbReference type="ARBA" id="ARBA00022989"/>
    </source>
</evidence>
<evidence type="ECO:0000259" key="11">
    <source>
        <dbReference type="PROSITE" id="PS50929"/>
    </source>
</evidence>
<dbReference type="Gene3D" id="1.20.1560.10">
    <property type="entry name" value="ABC transporter type 1, transmembrane domain"/>
    <property type="match status" value="2"/>
</dbReference>
<dbReference type="InterPro" id="IPR003593">
    <property type="entry name" value="AAA+_ATPase"/>
</dbReference>
<dbReference type="Proteomes" id="UP001311799">
    <property type="component" value="Unassembled WGS sequence"/>
</dbReference>
<accession>A0AAV9Y2A4</accession>
<organism evidence="12 13">
    <name type="scientific">Cryptosporidium xiaoi</name>
    <dbReference type="NCBI Taxonomy" id="659607"/>
    <lineage>
        <taxon>Eukaryota</taxon>
        <taxon>Sar</taxon>
        <taxon>Alveolata</taxon>
        <taxon>Apicomplexa</taxon>
        <taxon>Conoidasida</taxon>
        <taxon>Coccidia</taxon>
        <taxon>Eucoccidiorida</taxon>
        <taxon>Eimeriorina</taxon>
        <taxon>Cryptosporidiidae</taxon>
        <taxon>Cryptosporidium</taxon>
    </lineage>
</organism>
<dbReference type="SUPFAM" id="SSF90123">
    <property type="entry name" value="ABC transporter transmembrane region"/>
    <property type="match status" value="2"/>
</dbReference>
<sequence>MKKDKNEETIDSIYRPKKWYYSFSPRYLTFGFISPYMKLKEKDMMKEEDLPGIPSKDDPMKLGKYLEKAIRYEEKKALLSGREPSLMRVLLRAYYPFMIICVLSTIIIDLIRFSVGLVIRRIVSDLQKPMPLSDSDKTSSIVNFLLVFGIMVSSAITIPHLVFYQYRFIFRTYASLATNILWRGLMKPGGLLVRKSIEKNGIIPPFAMDMEIISKKKGIFDYFFKSKTSDNSLTSILSDNKIYSFNASNSSIIHGGDESFNCNSDYYKSYAVRVNYINIYNVMMGDLFPCSLLIGNLINVLLFPLRIIFASYAISVILNSSVNKTDGRIGWIINVSLLLCIITLMLFIIISVIIQIKSGYLRKPLFFVKDYRVEDLRYILSNIRTIKLLNWESFVYKNVVELRTHEMNWRRKKLLLTSISDIFCFCSSFFSQAVLFLSLGFLFKHYYNQFSIPGTAIVPIIFSLSTLFTSVSLLPEELGYVIQGFISLKRIQTFIFSRLDETPLLQDKKSCENTSEKLNILALEDEIMNKDYKNISLYYINATFSRQLYDHPVYRYLHQLGHIRSSGGLDLLFKKLYSIYNLDHLSVDKKEGNSNYRLFSDDFDFNLINLSGMTEITSLLNGNSFDKEDISKIFEYYATTRENGINSNKTIEFDVDSRYKSLNRISPCLVNINIKLFYGDICFIIGDHGSGKSTFINSILGELFRISGDVYIGDKERNIDIINSNPWIPSGTFKEVVLAGREYDNDLFWITSQLCQLKTDVENWDLGVDKVIEEYGNNLSNGQKSRLSLARSIYQEKKTVNKKRILCMDSAFENIDPNLTCKILNSLFSKEEFETEDTTKGVYDLIVPHKNPNNYTVIITLSRSTFSYIINNSLRNTEFNLRFFSINNMKLEEFNYVLDKKTPNYTENRNKITNSSANEFENANDDEITSLRETAAISVKKKRNICRKTIVKQPKMYFGENGLFKAMEIETSKIITRKFSELSVFYDDFCKDEKFTEISGHVKFESYNWYISNFFGKRNFIILFVLLFLLVISVTAIDVVIILWSGTDIDMRKRMILNKQFDNNLLYKHGVKYILVFILMVVFVFIVKVVSTFIEVNSILKSATILHNKLLFEIINSPLTFFDSLDSQSLVNIFSMDLGIIDGELNLSILIKLFNTLVSQCYILWSSPICLVLFPLLSYYYYIYIFKPTRIQTRESYRFLLNTYGPLCNKTECNIRGSYTIRNMKFNEYYKKDTNKVLHTLQKTFYYSYSIIIWRLIRTLFFGILLILLLFICPTISRVLNFKLPLWITRYANSYQSALVSSFLVLSLSIIISLPNTITALITNIIDLEKNMCSVQRFHILQKQIRQSSRRELYKSQSSLKSHETDIYNLSPLNEDLIIHDITMSYNNNVVLNNLSLRIKKGEHIGLLGRTGSGKSTLFQCILGNYKLDNGFIILDGVNIESYSLKKDHLKNHDYNLVRQTYGHNIFKECIDELYSNTGRNYFIGYLPQNSIYIKNWTVRNYIDPFNQHSDSDIWKAINELSFNSIFECLPNGLDSIVYSDNYEDNFQQFMGKRTKKQIDRNYSVCECLFSLSQLRLISFLRLYLNSSEYKLLLVDEPPINGDDDDKTHFGVRDSDNNINGSDFGVNFDHKNSKNDDLSDNFNIKISISKSNETNDGGNVRHLNIKFRKKDDGCTSRNKSELPPISYLINEHFRHCIVIIIAHHKDSIKYCDKVHIMGKGCIEKVIDLKENGNIESLNSLFKHIKA</sequence>
<gene>
    <name evidence="12" type="ORF">RS030_111930</name>
</gene>
<dbReference type="Gene3D" id="3.40.50.300">
    <property type="entry name" value="P-loop containing nucleotide triphosphate hydrolases"/>
    <property type="match status" value="2"/>
</dbReference>
<dbReference type="Pfam" id="PF00664">
    <property type="entry name" value="ABC_membrane"/>
    <property type="match status" value="2"/>
</dbReference>
<evidence type="ECO:0000313" key="13">
    <source>
        <dbReference type="Proteomes" id="UP001311799"/>
    </source>
</evidence>
<dbReference type="GO" id="GO:0005524">
    <property type="term" value="F:ATP binding"/>
    <property type="evidence" value="ECO:0007669"/>
    <property type="project" value="UniProtKB-KW"/>
</dbReference>
<dbReference type="SMART" id="SM00382">
    <property type="entry name" value="AAA"/>
    <property type="match status" value="2"/>
</dbReference>
<evidence type="ECO:0000256" key="9">
    <source>
        <dbReference type="SAM" id="Phobius"/>
    </source>
</evidence>
<protein>
    <recommendedName>
        <fullName evidence="14">ABC transporter family protein</fullName>
    </recommendedName>
</protein>
<proteinExistence type="inferred from homology"/>
<dbReference type="PANTHER" id="PTHR24223">
    <property type="entry name" value="ATP-BINDING CASSETTE SUB-FAMILY C"/>
    <property type="match status" value="1"/>
</dbReference>
<keyword evidence="6" id="KW-0067">ATP-binding</keyword>
<dbReference type="InterPro" id="IPR003439">
    <property type="entry name" value="ABC_transporter-like_ATP-bd"/>
</dbReference>
<dbReference type="PROSITE" id="PS50893">
    <property type="entry name" value="ABC_TRANSPORTER_2"/>
    <property type="match status" value="2"/>
</dbReference>
<dbReference type="Pfam" id="PF00005">
    <property type="entry name" value="ABC_tran"/>
    <property type="match status" value="2"/>
</dbReference>
<keyword evidence="7 9" id="KW-1133">Transmembrane helix</keyword>
<feature type="transmembrane region" description="Helical" evidence="9">
    <location>
        <begin position="329"/>
        <end position="354"/>
    </location>
</feature>
<feature type="transmembrane region" description="Helical" evidence="9">
    <location>
        <begin position="1073"/>
        <end position="1094"/>
    </location>
</feature>
<dbReference type="GO" id="GO:0140359">
    <property type="term" value="F:ABC-type transporter activity"/>
    <property type="evidence" value="ECO:0007669"/>
    <property type="project" value="InterPro"/>
</dbReference>
<name>A0AAV9Y2A4_9CRYT</name>
<feature type="transmembrane region" description="Helical" evidence="9">
    <location>
        <begin position="140"/>
        <end position="162"/>
    </location>
</feature>
<evidence type="ECO:0000256" key="4">
    <source>
        <dbReference type="ARBA" id="ARBA00022692"/>
    </source>
</evidence>